<dbReference type="Proteomes" id="UP000199236">
    <property type="component" value="Unassembled WGS sequence"/>
</dbReference>
<dbReference type="Pfam" id="PF20398">
    <property type="entry name" value="DUF6691"/>
    <property type="match status" value="1"/>
</dbReference>
<feature type="transmembrane region" description="Helical" evidence="1">
    <location>
        <begin position="42"/>
        <end position="64"/>
    </location>
</feature>
<proteinExistence type="predicted"/>
<dbReference type="OrthoDB" id="9790409at2"/>
<keyword evidence="1" id="KW-0472">Membrane</keyword>
<dbReference type="EMBL" id="FOVR01000007">
    <property type="protein sequence ID" value="SFO50264.1"/>
    <property type="molecule type" value="Genomic_DNA"/>
</dbReference>
<evidence type="ECO:0008006" key="4">
    <source>
        <dbReference type="Google" id="ProtNLM"/>
    </source>
</evidence>
<dbReference type="STRING" id="655353.SAMN04488056_10754"/>
<dbReference type="RefSeq" id="WP_139229278.1">
    <property type="nucleotide sequence ID" value="NZ_FOVR01000007.1"/>
</dbReference>
<feature type="transmembrane region" description="Helical" evidence="1">
    <location>
        <begin position="85"/>
        <end position="110"/>
    </location>
</feature>
<dbReference type="InterPro" id="IPR046513">
    <property type="entry name" value="DUF6691"/>
</dbReference>
<reference evidence="2 3" key="1">
    <citation type="submission" date="2016-10" db="EMBL/GenBank/DDBJ databases">
        <authorList>
            <person name="de Groot N.N."/>
        </authorList>
    </citation>
    <scope>NUCLEOTIDE SEQUENCE [LARGE SCALE GENOMIC DNA]</scope>
    <source>
        <strain evidence="2 3">CGMCC 1.9157</strain>
    </source>
</reference>
<organism evidence="2 3">
    <name type="scientific">Cohaesibacter marisflavi</name>
    <dbReference type="NCBI Taxonomy" id="655353"/>
    <lineage>
        <taxon>Bacteria</taxon>
        <taxon>Pseudomonadati</taxon>
        <taxon>Pseudomonadota</taxon>
        <taxon>Alphaproteobacteria</taxon>
        <taxon>Hyphomicrobiales</taxon>
        <taxon>Cohaesibacteraceae</taxon>
    </lineage>
</organism>
<name>A0A1I5HPM4_9HYPH</name>
<protein>
    <recommendedName>
        <fullName evidence="4">Sulphur transport domain-containing protein</fullName>
    </recommendedName>
</protein>
<evidence type="ECO:0000256" key="1">
    <source>
        <dbReference type="SAM" id="Phobius"/>
    </source>
</evidence>
<evidence type="ECO:0000313" key="2">
    <source>
        <dbReference type="EMBL" id="SFO50264.1"/>
    </source>
</evidence>
<keyword evidence="1" id="KW-1133">Transmembrane helix</keyword>
<evidence type="ECO:0000313" key="3">
    <source>
        <dbReference type="Proteomes" id="UP000199236"/>
    </source>
</evidence>
<accession>A0A1I5HPM4</accession>
<keyword evidence="1" id="KW-0812">Transmembrane</keyword>
<dbReference type="AlphaFoldDB" id="A0A1I5HPM4"/>
<keyword evidence="3" id="KW-1185">Reference proteome</keyword>
<feature type="transmembrane region" description="Helical" evidence="1">
    <location>
        <begin position="116"/>
        <end position="134"/>
    </location>
</feature>
<gene>
    <name evidence="2" type="ORF">SAMN04488056_10754</name>
</gene>
<sequence>MRYLVAGLIGAIFGLGIITSGMANPAKVLNFFDLAGSFDPSLAFVMAGALTIAVPGYALIFRKLRKPVFTPNFNVPNNRTIDRKLVIGSSIFGIGWGIGGFCPGASLPALGLGHPTSFLFVLALIAGIMLAQLIQKARIFEHSASAATPISLTDTTEEIQDHA</sequence>